<proteinExistence type="predicted"/>
<feature type="region of interest" description="Disordered" evidence="1">
    <location>
        <begin position="138"/>
        <end position="175"/>
    </location>
</feature>
<dbReference type="AlphaFoldDB" id="A0A8K1FE74"/>
<organism evidence="2 3">
    <name type="scientific">Pythium oligandrum</name>
    <name type="common">Mycoparasitic fungus</name>
    <dbReference type="NCBI Taxonomy" id="41045"/>
    <lineage>
        <taxon>Eukaryota</taxon>
        <taxon>Sar</taxon>
        <taxon>Stramenopiles</taxon>
        <taxon>Oomycota</taxon>
        <taxon>Peronosporomycetes</taxon>
        <taxon>Pythiales</taxon>
        <taxon>Pythiaceae</taxon>
        <taxon>Pythium</taxon>
    </lineage>
</organism>
<gene>
    <name evidence="2" type="ORF">Poli38472_000267</name>
</gene>
<protein>
    <submittedName>
        <fullName evidence="2">Uncharacterized protein</fullName>
    </submittedName>
</protein>
<evidence type="ECO:0000313" key="3">
    <source>
        <dbReference type="Proteomes" id="UP000794436"/>
    </source>
</evidence>
<dbReference type="OrthoDB" id="72880at2759"/>
<dbReference type="EMBL" id="SPLM01000108">
    <property type="protein sequence ID" value="TMW60225.1"/>
    <property type="molecule type" value="Genomic_DNA"/>
</dbReference>
<accession>A0A8K1FE74</accession>
<evidence type="ECO:0000313" key="2">
    <source>
        <dbReference type="EMBL" id="TMW60225.1"/>
    </source>
</evidence>
<keyword evidence="3" id="KW-1185">Reference proteome</keyword>
<reference evidence="2" key="1">
    <citation type="submission" date="2019-03" db="EMBL/GenBank/DDBJ databases">
        <title>Long read genome sequence of the mycoparasitic Pythium oligandrum ATCC 38472 isolated from sugarbeet rhizosphere.</title>
        <authorList>
            <person name="Gaulin E."/>
        </authorList>
    </citation>
    <scope>NUCLEOTIDE SEQUENCE</scope>
    <source>
        <strain evidence="2">ATCC 38472_TT</strain>
    </source>
</reference>
<sequence>MSEEMMAIEGGGRTHQKREQIAEVLRWHRETEATRRREDEELQEARREHTRNLVKLMKLETNDHLKTIAHAAQASQLNEVSHILGAMRALEDRYQQKKKSFAMIPDKKLRHERVQAEKEKREAAMIPLRDRLRQVDPTIRPSSSFQSRNNEDDNARLPLMTTASGSKRKTDSTTYRRIRDKIRDLQKERKNMLDPYVANLQLAKLWLKINDQERALENYEKACKSLSDKKLMEVSEAEMAQVQEQQRRRKRTALQFLFTRSLALRERKQAADQMRMYLSLSAPSERVQSVERLEGLLRNLSYIEDPSLLTPDDVRQSILATKSLGPLTDLRFELLQEMLELSPTDPYLLESVSQFQVRKTDYMDAKTTNDRFVKLPDVKRLQLFASFCHYTPSTQV</sequence>
<dbReference type="Proteomes" id="UP000794436">
    <property type="component" value="Unassembled WGS sequence"/>
</dbReference>
<name>A0A8K1FE74_PYTOL</name>
<comment type="caution">
    <text evidence="2">The sequence shown here is derived from an EMBL/GenBank/DDBJ whole genome shotgun (WGS) entry which is preliminary data.</text>
</comment>
<evidence type="ECO:0000256" key="1">
    <source>
        <dbReference type="SAM" id="MobiDB-lite"/>
    </source>
</evidence>